<dbReference type="GO" id="GO:0005829">
    <property type="term" value="C:cytosol"/>
    <property type="evidence" value="ECO:0007669"/>
    <property type="project" value="TreeGrafter"/>
</dbReference>
<organism evidence="8 9">
    <name type="scientific">Pelodictyon luteolum</name>
    <dbReference type="NCBI Taxonomy" id="1100"/>
    <lineage>
        <taxon>Bacteria</taxon>
        <taxon>Pseudomonadati</taxon>
        <taxon>Chlorobiota</taxon>
        <taxon>Chlorobiia</taxon>
        <taxon>Chlorobiales</taxon>
        <taxon>Chlorobiaceae</taxon>
        <taxon>Chlorobium/Pelodictyon group</taxon>
        <taxon>Pelodictyon</taxon>
    </lineage>
</organism>
<dbReference type="PANTHER" id="PTHR10491">
    <property type="entry name" value="DTDP-4-DEHYDRORHAMNOSE REDUCTASE"/>
    <property type="match status" value="1"/>
</dbReference>
<dbReference type="SUPFAM" id="SSF51735">
    <property type="entry name" value="NAD(P)-binding Rossmann-fold domains"/>
    <property type="match status" value="1"/>
</dbReference>
<evidence type="ECO:0000313" key="9">
    <source>
        <dbReference type="Proteomes" id="UP000076481"/>
    </source>
</evidence>
<dbReference type="UniPathway" id="UPA00124"/>
<dbReference type="EMBL" id="LVWG01000022">
    <property type="protein sequence ID" value="KZK74567.1"/>
    <property type="molecule type" value="Genomic_DNA"/>
</dbReference>
<dbReference type="GO" id="GO:0008831">
    <property type="term" value="F:dTDP-4-dehydrorhamnose reductase activity"/>
    <property type="evidence" value="ECO:0007669"/>
    <property type="project" value="UniProtKB-EC"/>
</dbReference>
<evidence type="ECO:0000256" key="4">
    <source>
        <dbReference type="ARBA" id="ARBA00017099"/>
    </source>
</evidence>
<comment type="similarity">
    <text evidence="2 6">Belongs to the dTDP-4-dehydrorhamnose reductase family.</text>
</comment>
<dbReference type="InterPro" id="IPR005913">
    <property type="entry name" value="dTDP_dehydrorham_reduct"/>
</dbReference>
<dbReference type="GO" id="GO:0019305">
    <property type="term" value="P:dTDP-rhamnose biosynthetic process"/>
    <property type="evidence" value="ECO:0007669"/>
    <property type="project" value="UniProtKB-UniPathway"/>
</dbReference>
<dbReference type="CDD" id="cd05254">
    <property type="entry name" value="dTDP_HR_like_SDR_e"/>
    <property type="match status" value="1"/>
</dbReference>
<evidence type="ECO:0000256" key="2">
    <source>
        <dbReference type="ARBA" id="ARBA00010944"/>
    </source>
</evidence>
<feature type="domain" description="RmlD-like substrate binding" evidence="7">
    <location>
        <begin position="1"/>
        <end position="284"/>
    </location>
</feature>
<dbReference type="InterPro" id="IPR029903">
    <property type="entry name" value="RmlD-like-bd"/>
</dbReference>
<comment type="caution">
    <text evidence="8">The sequence shown here is derived from an EMBL/GenBank/DDBJ whole genome shotgun (WGS) entry which is preliminary data.</text>
</comment>
<accession>A0A165LXZ3</accession>
<protein>
    <recommendedName>
        <fullName evidence="4 6">dTDP-4-dehydrorhamnose reductase</fullName>
        <ecNumber evidence="3 6">1.1.1.133</ecNumber>
    </recommendedName>
</protein>
<proteinExistence type="inferred from homology"/>
<dbReference type="PANTHER" id="PTHR10491:SF4">
    <property type="entry name" value="METHIONINE ADENOSYLTRANSFERASE 2 SUBUNIT BETA"/>
    <property type="match status" value="1"/>
</dbReference>
<evidence type="ECO:0000313" key="8">
    <source>
        <dbReference type="EMBL" id="KZK74567.1"/>
    </source>
</evidence>
<dbReference type="EC" id="1.1.1.133" evidence="3 6"/>
<keyword evidence="6" id="KW-0521">NADP</keyword>
<dbReference type="Gene3D" id="3.90.25.10">
    <property type="entry name" value="UDP-galactose 4-epimerase, domain 1"/>
    <property type="match status" value="1"/>
</dbReference>
<comment type="function">
    <text evidence="6">Catalyzes the reduction of dTDP-6-deoxy-L-lyxo-4-hexulose to yield dTDP-L-rhamnose.</text>
</comment>
<dbReference type="Pfam" id="PF04321">
    <property type="entry name" value="RmlD_sub_bind"/>
    <property type="match status" value="1"/>
</dbReference>
<keyword evidence="6" id="KW-0560">Oxidoreductase</keyword>
<evidence type="ECO:0000256" key="1">
    <source>
        <dbReference type="ARBA" id="ARBA00004781"/>
    </source>
</evidence>
<reference evidence="8 9" key="1">
    <citation type="submission" date="2016-03" db="EMBL/GenBank/DDBJ databases">
        <title>Speciation and ecological success in dimly lit waters: horizontal gene transfer in a green sulfur bacteria bloom unveiled by metagenomic assembly.</title>
        <authorList>
            <person name="Llorens-Mares T."/>
            <person name="Liu Z."/>
            <person name="Allen L.Z."/>
            <person name="Rusch D.B."/>
            <person name="Craig M.T."/>
            <person name="Dupont C.L."/>
            <person name="Bryant D.A."/>
            <person name="Casamayor E.O."/>
        </authorList>
    </citation>
    <scope>NUCLEOTIDE SEQUENCE [LARGE SCALE GENOMIC DNA]</scope>
    <source>
        <strain evidence="8">CIII</strain>
    </source>
</reference>
<gene>
    <name evidence="8" type="ORF">A3K90_02290</name>
</gene>
<evidence type="ECO:0000256" key="3">
    <source>
        <dbReference type="ARBA" id="ARBA00012929"/>
    </source>
</evidence>
<name>A0A165LXZ3_PELLU</name>
<dbReference type="AlphaFoldDB" id="A0A165LXZ3"/>
<evidence type="ECO:0000256" key="6">
    <source>
        <dbReference type="RuleBase" id="RU364082"/>
    </source>
</evidence>
<comment type="pathway">
    <text evidence="1 6">Carbohydrate biosynthesis; dTDP-L-rhamnose biosynthesis.</text>
</comment>
<evidence type="ECO:0000259" key="7">
    <source>
        <dbReference type="Pfam" id="PF04321"/>
    </source>
</evidence>
<dbReference type="Gene3D" id="3.40.50.720">
    <property type="entry name" value="NAD(P)-binding Rossmann-like Domain"/>
    <property type="match status" value="1"/>
</dbReference>
<dbReference type="NCBIfam" id="TIGR01214">
    <property type="entry name" value="rmlD"/>
    <property type="match status" value="1"/>
</dbReference>
<dbReference type="InterPro" id="IPR036291">
    <property type="entry name" value="NAD(P)-bd_dom_sf"/>
</dbReference>
<dbReference type="RefSeq" id="WP_303681301.1">
    <property type="nucleotide sequence ID" value="NZ_LVWG01000022.1"/>
</dbReference>
<comment type="catalytic activity">
    <reaction evidence="5">
        <text>dTDP-beta-L-rhamnose + NADP(+) = dTDP-4-dehydro-beta-L-rhamnose + NADPH + H(+)</text>
        <dbReference type="Rhea" id="RHEA:21796"/>
        <dbReference type="ChEBI" id="CHEBI:15378"/>
        <dbReference type="ChEBI" id="CHEBI:57510"/>
        <dbReference type="ChEBI" id="CHEBI:57783"/>
        <dbReference type="ChEBI" id="CHEBI:58349"/>
        <dbReference type="ChEBI" id="CHEBI:62830"/>
        <dbReference type="EC" id="1.1.1.133"/>
    </reaction>
</comment>
<evidence type="ECO:0000256" key="5">
    <source>
        <dbReference type="ARBA" id="ARBA00048200"/>
    </source>
</evidence>
<sequence>MNIFVAGGRGQLGSELQALRKGAGAHRFLFLDRPDLDIADSGSVLRAFDRFQPDVVINAAAYTAVDGAEEDRDTAFRVNRDGAGVLAGCCRDAGAFFIHVSTDYVFDGTASRPYREEDTPCPEGVYGRSKFEGEQLVGCVDPSHAIIRTSWLYSAYGQNFVKTMLRLGRERESLGVVFDQTGTPTHAADLASAVLHIALRHDPAFHYRGIWHYSNEGVASWYDFAHAVMEFAGLPCRVEPITSREFPQAAVRPAYSVLDKSAIKRDWDLRIPYWQHSLKALITTINPR</sequence>
<dbReference type="Proteomes" id="UP000076481">
    <property type="component" value="Unassembled WGS sequence"/>
</dbReference>